<evidence type="ECO:0000313" key="2">
    <source>
        <dbReference type="EMBL" id="CAL6080408.1"/>
    </source>
</evidence>
<dbReference type="EMBL" id="CATOUU010000314">
    <property type="protein sequence ID" value="CAI9924484.1"/>
    <property type="molecule type" value="Genomic_DNA"/>
</dbReference>
<dbReference type="AlphaFoldDB" id="A0AA86NSR9"/>
<gene>
    <name evidence="1" type="ORF">HINF_LOCUS12129</name>
    <name evidence="2" type="ORF">HINF_LOCUS59852</name>
</gene>
<protein>
    <submittedName>
        <fullName evidence="2">Hypothetical_protein</fullName>
    </submittedName>
</protein>
<reference evidence="1" key="1">
    <citation type="submission" date="2023-06" db="EMBL/GenBank/DDBJ databases">
        <authorList>
            <person name="Kurt Z."/>
        </authorList>
    </citation>
    <scope>NUCLEOTIDE SEQUENCE</scope>
</reference>
<proteinExistence type="predicted"/>
<organism evidence="1">
    <name type="scientific">Hexamita inflata</name>
    <dbReference type="NCBI Taxonomy" id="28002"/>
    <lineage>
        <taxon>Eukaryota</taxon>
        <taxon>Metamonada</taxon>
        <taxon>Diplomonadida</taxon>
        <taxon>Hexamitidae</taxon>
        <taxon>Hexamitinae</taxon>
        <taxon>Hexamita</taxon>
    </lineage>
</organism>
<name>A0AA86NSR9_9EUKA</name>
<dbReference type="Proteomes" id="UP001642409">
    <property type="component" value="Unassembled WGS sequence"/>
</dbReference>
<accession>A0AA86NSR9</accession>
<comment type="caution">
    <text evidence="1">The sequence shown here is derived from an EMBL/GenBank/DDBJ whole genome shotgun (WGS) entry which is preliminary data.</text>
</comment>
<keyword evidence="3" id="KW-1185">Reference proteome</keyword>
<sequence length="99" mass="11695">MNMWGNKTKALKIKEKWLNILLHQNLAKLLKIENAFCLMNNYKQNIVKIKDETHAIRALTEQLADHSINTGCQMKAIEQQKFVQLIRFQPQIFRILQMS</sequence>
<evidence type="ECO:0000313" key="3">
    <source>
        <dbReference type="Proteomes" id="UP001642409"/>
    </source>
</evidence>
<evidence type="ECO:0000313" key="1">
    <source>
        <dbReference type="EMBL" id="CAI9924484.1"/>
    </source>
</evidence>
<dbReference type="EMBL" id="CAXDID020000346">
    <property type="protein sequence ID" value="CAL6080408.1"/>
    <property type="molecule type" value="Genomic_DNA"/>
</dbReference>
<reference evidence="2 3" key="2">
    <citation type="submission" date="2024-07" db="EMBL/GenBank/DDBJ databases">
        <authorList>
            <person name="Akdeniz Z."/>
        </authorList>
    </citation>
    <scope>NUCLEOTIDE SEQUENCE [LARGE SCALE GENOMIC DNA]</scope>
</reference>